<comment type="caution">
    <text evidence="8">The sequence shown here is derived from an EMBL/GenBank/DDBJ whole genome shotgun (WGS) entry which is preliminary data.</text>
</comment>
<keyword evidence="5 7" id="KW-1133">Transmembrane helix</keyword>
<feature type="transmembrane region" description="Helical" evidence="7">
    <location>
        <begin position="193"/>
        <end position="222"/>
    </location>
</feature>
<dbReference type="EMBL" id="WUPT01000004">
    <property type="protein sequence ID" value="MXQ09580.1"/>
    <property type="molecule type" value="Genomic_DNA"/>
</dbReference>
<evidence type="ECO:0000256" key="5">
    <source>
        <dbReference type="ARBA" id="ARBA00022989"/>
    </source>
</evidence>
<keyword evidence="4 7" id="KW-0812">Transmembrane</keyword>
<keyword evidence="3" id="KW-1003">Cell membrane</keyword>
<feature type="transmembrane region" description="Helical" evidence="7">
    <location>
        <begin position="83"/>
        <end position="108"/>
    </location>
</feature>
<dbReference type="AlphaFoldDB" id="A0A7C9MY39"/>
<dbReference type="PANTHER" id="PTHR30086:SF14">
    <property type="entry name" value="HOMOSERINE_HOMOSERINE LACTONE EFFLUX PROTEIN"/>
    <property type="match status" value="1"/>
</dbReference>
<feature type="transmembrane region" description="Helical" evidence="7">
    <location>
        <begin position="234"/>
        <end position="252"/>
    </location>
</feature>
<keyword evidence="6 7" id="KW-0472">Membrane</keyword>
<reference evidence="8 9" key="2">
    <citation type="submission" date="2020-03" db="EMBL/GenBank/DDBJ databases">
        <title>Kangsaoukella pontilimi gen. nov., sp. nov., a new member of the family Rhodobacteraceae isolated from a tidal mudflat.</title>
        <authorList>
            <person name="Kim I.S."/>
        </authorList>
    </citation>
    <scope>NUCLEOTIDE SEQUENCE [LARGE SCALE GENOMIC DNA]</scope>
    <source>
        <strain evidence="8 9">GH1-50</strain>
    </source>
</reference>
<evidence type="ECO:0000313" key="8">
    <source>
        <dbReference type="EMBL" id="MXQ09580.1"/>
    </source>
</evidence>
<evidence type="ECO:0000256" key="4">
    <source>
        <dbReference type="ARBA" id="ARBA00022692"/>
    </source>
</evidence>
<sequence>MNAMLRRCAALRNWERNGFKRCQVTCFHEAACLMNFIEKDAPEMALDAWLLFSLAILVASISPGPNVLVVIVNSARHGLRGAFWTIFGNLTCLFGVALLASVGVGAMIATAPTAYAVMKLAGGLYLAWLGFKILRNSFGPMQELKMDQRTSEGRNVAKSTLFLEAVAISASNPKSILFLSAVFPQFLDTSNPVAPQFCVMFATIIAIVTVIHGGYAFLAVSLSQRPVSVALRRWLARLTGTTFIGLGAGVAFSR</sequence>
<proteinExistence type="inferred from homology"/>
<evidence type="ECO:0000256" key="7">
    <source>
        <dbReference type="SAM" id="Phobius"/>
    </source>
</evidence>
<dbReference type="GO" id="GO:0005886">
    <property type="term" value="C:plasma membrane"/>
    <property type="evidence" value="ECO:0007669"/>
    <property type="project" value="UniProtKB-SubCell"/>
</dbReference>
<reference evidence="8 9" key="1">
    <citation type="submission" date="2019-12" db="EMBL/GenBank/DDBJ databases">
        <authorList>
            <person name="Lee S.D."/>
        </authorList>
    </citation>
    <scope>NUCLEOTIDE SEQUENCE [LARGE SCALE GENOMIC DNA]</scope>
    <source>
        <strain evidence="8 9">GH1-50</strain>
    </source>
</reference>
<feature type="transmembrane region" description="Helical" evidence="7">
    <location>
        <begin position="114"/>
        <end position="134"/>
    </location>
</feature>
<keyword evidence="9" id="KW-1185">Reference proteome</keyword>
<organism evidence="8 9">
    <name type="scientific">Kangsaoukella pontilimi</name>
    <dbReference type="NCBI Taxonomy" id="2691042"/>
    <lineage>
        <taxon>Bacteria</taxon>
        <taxon>Pseudomonadati</taxon>
        <taxon>Pseudomonadota</taxon>
        <taxon>Alphaproteobacteria</taxon>
        <taxon>Rhodobacterales</taxon>
        <taxon>Paracoccaceae</taxon>
        <taxon>Kangsaoukella</taxon>
    </lineage>
</organism>
<evidence type="ECO:0000256" key="2">
    <source>
        <dbReference type="ARBA" id="ARBA00007928"/>
    </source>
</evidence>
<comment type="subcellular location">
    <subcellularLocation>
        <location evidence="1">Cell membrane</location>
        <topology evidence="1">Multi-pass membrane protein</topology>
    </subcellularLocation>
</comment>
<evidence type="ECO:0000313" key="9">
    <source>
        <dbReference type="Proteomes" id="UP000480350"/>
    </source>
</evidence>
<name>A0A7C9MY39_9RHOB</name>
<dbReference type="RefSeq" id="WP_160765510.1">
    <property type="nucleotide sequence ID" value="NZ_WUPT01000004.1"/>
</dbReference>
<evidence type="ECO:0000256" key="1">
    <source>
        <dbReference type="ARBA" id="ARBA00004651"/>
    </source>
</evidence>
<accession>A0A7C9MY39</accession>
<dbReference type="PIRSF" id="PIRSF006324">
    <property type="entry name" value="LeuE"/>
    <property type="match status" value="1"/>
</dbReference>
<dbReference type="Proteomes" id="UP000480350">
    <property type="component" value="Unassembled WGS sequence"/>
</dbReference>
<evidence type="ECO:0000256" key="6">
    <source>
        <dbReference type="ARBA" id="ARBA00023136"/>
    </source>
</evidence>
<protein>
    <submittedName>
        <fullName evidence="8">LysE family transporter</fullName>
    </submittedName>
</protein>
<dbReference type="PANTHER" id="PTHR30086">
    <property type="entry name" value="ARGININE EXPORTER PROTEIN ARGO"/>
    <property type="match status" value="1"/>
</dbReference>
<dbReference type="InterPro" id="IPR001123">
    <property type="entry name" value="LeuE-type"/>
</dbReference>
<feature type="transmembrane region" description="Helical" evidence="7">
    <location>
        <begin position="48"/>
        <end position="71"/>
    </location>
</feature>
<dbReference type="Pfam" id="PF01810">
    <property type="entry name" value="LysE"/>
    <property type="match status" value="1"/>
</dbReference>
<evidence type="ECO:0000256" key="3">
    <source>
        <dbReference type="ARBA" id="ARBA00022475"/>
    </source>
</evidence>
<gene>
    <name evidence="8" type="ORF">GQ651_17175</name>
</gene>
<comment type="similarity">
    <text evidence="2">Belongs to the Rht family.</text>
</comment>
<dbReference type="GO" id="GO:0042970">
    <property type="term" value="F:homoserine transmembrane transporter activity"/>
    <property type="evidence" value="ECO:0007669"/>
    <property type="project" value="TreeGrafter"/>
</dbReference>